<dbReference type="SMART" id="SM01007">
    <property type="entry name" value="Aldolase_II"/>
    <property type="match status" value="1"/>
</dbReference>
<dbReference type="AlphaFoldDB" id="A0A257LU07"/>
<gene>
    <name evidence="4" type="ORF">CGW93_02240</name>
</gene>
<dbReference type="GO" id="GO:0008738">
    <property type="term" value="F:L-fuculose-phosphate aldolase activity"/>
    <property type="evidence" value="ECO:0007669"/>
    <property type="project" value="UniProtKB-EC"/>
</dbReference>
<comment type="caution">
    <text evidence="4">The sequence shown here is derived from an EMBL/GenBank/DDBJ whole genome shotgun (WGS) entry which is preliminary data.</text>
</comment>
<dbReference type="GO" id="GO:0046872">
    <property type="term" value="F:metal ion binding"/>
    <property type="evidence" value="ECO:0007669"/>
    <property type="project" value="UniProtKB-KW"/>
</dbReference>
<dbReference type="InterPro" id="IPR001303">
    <property type="entry name" value="Aldolase_II/adducin_N"/>
</dbReference>
<dbReference type="GO" id="GO:0019323">
    <property type="term" value="P:pentose catabolic process"/>
    <property type="evidence" value="ECO:0007669"/>
    <property type="project" value="TreeGrafter"/>
</dbReference>
<proteinExistence type="predicted"/>
<organism evidence="4 5">
    <name type="scientific">candidate division WOR-3 bacterium 4484_18</name>
    <dbReference type="NCBI Taxonomy" id="2020626"/>
    <lineage>
        <taxon>Bacteria</taxon>
        <taxon>Bacteria division WOR-3</taxon>
    </lineage>
</organism>
<dbReference type="InterPro" id="IPR050197">
    <property type="entry name" value="Aldolase_class_II_sugar_metab"/>
</dbReference>
<evidence type="ECO:0000313" key="4">
    <source>
        <dbReference type="EMBL" id="OYV03143.1"/>
    </source>
</evidence>
<dbReference type="Proteomes" id="UP000216312">
    <property type="component" value="Unassembled WGS sequence"/>
</dbReference>
<dbReference type="GO" id="GO:0005829">
    <property type="term" value="C:cytosol"/>
    <property type="evidence" value="ECO:0007669"/>
    <property type="project" value="TreeGrafter"/>
</dbReference>
<feature type="domain" description="Class II aldolase/adducin N-terminal" evidence="3">
    <location>
        <begin position="3"/>
        <end position="176"/>
    </location>
</feature>
<sequence length="181" mass="20303">MWREFDKFGKKLVQYGLTHSHFGNMSVRVGDKMFITRSGSMLDELDENQIVEVHLHKPTSFDIIASSELIVHREIYKNTSALAIIHAHSPFAVILSLLTDEKEIMPVDSESIYFLHEIPIITGKVGSAELAHNAADALKDHKAVIIKGHGTIAVGKILEEAYVNLCCVEHACKVKYFMDRS</sequence>
<evidence type="ECO:0000256" key="1">
    <source>
        <dbReference type="ARBA" id="ARBA00022723"/>
    </source>
</evidence>
<keyword evidence="1" id="KW-0479">Metal-binding</keyword>
<dbReference type="Gene3D" id="3.40.225.10">
    <property type="entry name" value="Class II aldolase/adducin N-terminal domain"/>
    <property type="match status" value="1"/>
</dbReference>
<dbReference type="Pfam" id="PF00596">
    <property type="entry name" value="Aldolase_II"/>
    <property type="match status" value="1"/>
</dbReference>
<evidence type="ECO:0000259" key="3">
    <source>
        <dbReference type="SMART" id="SM01007"/>
    </source>
</evidence>
<dbReference type="EMBL" id="NMUJ01000019">
    <property type="protein sequence ID" value="OYV03143.1"/>
    <property type="molecule type" value="Genomic_DNA"/>
</dbReference>
<keyword evidence="2 4" id="KW-0456">Lyase</keyword>
<dbReference type="PANTHER" id="PTHR22789:SF0">
    <property type="entry name" value="3-OXO-TETRONATE 4-PHOSPHATE DECARBOXYLASE-RELATED"/>
    <property type="match status" value="1"/>
</dbReference>
<evidence type="ECO:0000313" key="5">
    <source>
        <dbReference type="Proteomes" id="UP000216312"/>
    </source>
</evidence>
<dbReference type="InterPro" id="IPR036409">
    <property type="entry name" value="Aldolase_II/adducin_N_sf"/>
</dbReference>
<dbReference type="PANTHER" id="PTHR22789">
    <property type="entry name" value="FUCULOSE PHOSPHATE ALDOLASE"/>
    <property type="match status" value="1"/>
</dbReference>
<protein>
    <submittedName>
        <fullName evidence="4">Fuculose phosphate aldolase</fullName>
        <ecNumber evidence="4">4.1.2.17</ecNumber>
    </submittedName>
</protein>
<evidence type="ECO:0000256" key="2">
    <source>
        <dbReference type="ARBA" id="ARBA00023239"/>
    </source>
</evidence>
<dbReference type="NCBIfam" id="NF006413">
    <property type="entry name" value="PRK08660.1"/>
    <property type="match status" value="1"/>
</dbReference>
<dbReference type="EC" id="4.1.2.17" evidence="4"/>
<reference evidence="5" key="1">
    <citation type="submission" date="2017-07" db="EMBL/GenBank/DDBJ databases">
        <title>Novel pathways for hydrocarbon cycling and metabolic interdependencies in hydrothermal sediment communities.</title>
        <authorList>
            <person name="Dombrowski N."/>
            <person name="Seitz K."/>
            <person name="Teske A."/>
            <person name="Baker B."/>
        </authorList>
    </citation>
    <scope>NUCLEOTIDE SEQUENCE [LARGE SCALE GENOMIC DNA]</scope>
</reference>
<accession>A0A257LU07</accession>
<name>A0A257LU07_UNCW3</name>
<dbReference type="SUPFAM" id="SSF53639">
    <property type="entry name" value="AraD/HMP-PK domain-like"/>
    <property type="match status" value="1"/>
</dbReference>